<dbReference type="GO" id="GO:0003677">
    <property type="term" value="F:DNA binding"/>
    <property type="evidence" value="ECO:0007669"/>
    <property type="project" value="InterPro"/>
</dbReference>
<dbReference type="Pfam" id="PF01609">
    <property type="entry name" value="DDE_Tnp_1"/>
    <property type="match status" value="1"/>
</dbReference>
<name>A0A1H3WHJ1_9BACT</name>
<sequence length="394" mass="45821">MGLISARINQVCELTKPQKKFLGWIFEKWIMLPVRHNFLNLFRYADGQYSEKSIRNQFSKKMNFTALFDSSFCKLKAKECIAAFDPSFIRKSGKKTFGKGRFWSGKDQRAKPGLEIGCLALVDVEDETAYSIEAVQTPGEMKNALMDHYVGIIRNNIGRIKSFTDYLAVDGYFMKKTFIEPMLKMGLQVITRMRPDANLQYLYKGQQKTGRGRKRRYAGKVDMNNIDKRRWKLCYEDDHVLAFELIVWCVTLKREAKVIYLKHKQGSGHTVFLSTDINMEGKKIMQYYGLRFQIEFLIRDAKQYTGLEECQAVSENKLYNHFNLSLMSVSLMKLTCWASLKDKSDIPFSMRSIKTWYYNKYLTETIFSNLGLELNCNKIKKLYSKCLNIGAMAA</sequence>
<gene>
    <name evidence="2" type="ORF">SAMN05192529_10312</name>
</gene>
<dbReference type="AlphaFoldDB" id="A0A1H3WHJ1"/>
<dbReference type="InterPro" id="IPR002559">
    <property type="entry name" value="Transposase_11"/>
</dbReference>
<feature type="domain" description="Transposase IS4-like" evidence="1">
    <location>
        <begin position="78"/>
        <end position="329"/>
    </location>
</feature>
<dbReference type="Proteomes" id="UP000199041">
    <property type="component" value="Unassembled WGS sequence"/>
</dbReference>
<dbReference type="SUPFAM" id="SSF53098">
    <property type="entry name" value="Ribonuclease H-like"/>
    <property type="match status" value="1"/>
</dbReference>
<keyword evidence="3" id="KW-1185">Reference proteome</keyword>
<dbReference type="InterPro" id="IPR012337">
    <property type="entry name" value="RNaseH-like_sf"/>
</dbReference>
<proteinExistence type="predicted"/>
<evidence type="ECO:0000259" key="1">
    <source>
        <dbReference type="Pfam" id="PF01609"/>
    </source>
</evidence>
<dbReference type="EMBL" id="FNQY01000003">
    <property type="protein sequence ID" value="SDZ86251.1"/>
    <property type="molecule type" value="Genomic_DNA"/>
</dbReference>
<accession>A0A1H3WHJ1</accession>
<dbReference type="STRING" id="551991.SAMN05192529_10312"/>
<dbReference type="GO" id="GO:0006313">
    <property type="term" value="P:DNA transposition"/>
    <property type="evidence" value="ECO:0007669"/>
    <property type="project" value="InterPro"/>
</dbReference>
<reference evidence="2 3" key="1">
    <citation type="submission" date="2016-10" db="EMBL/GenBank/DDBJ databases">
        <authorList>
            <person name="de Groot N.N."/>
        </authorList>
    </citation>
    <scope>NUCLEOTIDE SEQUENCE [LARGE SCALE GENOMIC DNA]</scope>
    <source>
        <strain evidence="2 3">Vu-144</strain>
    </source>
</reference>
<evidence type="ECO:0000313" key="3">
    <source>
        <dbReference type="Proteomes" id="UP000199041"/>
    </source>
</evidence>
<evidence type="ECO:0000313" key="2">
    <source>
        <dbReference type="EMBL" id="SDZ86251.1"/>
    </source>
</evidence>
<protein>
    <submittedName>
        <fullName evidence="2">Transposase DDE domain-containing protein</fullName>
    </submittedName>
</protein>
<organism evidence="2 3">
    <name type="scientific">Arachidicoccus rhizosphaerae</name>
    <dbReference type="NCBI Taxonomy" id="551991"/>
    <lineage>
        <taxon>Bacteria</taxon>
        <taxon>Pseudomonadati</taxon>
        <taxon>Bacteroidota</taxon>
        <taxon>Chitinophagia</taxon>
        <taxon>Chitinophagales</taxon>
        <taxon>Chitinophagaceae</taxon>
        <taxon>Arachidicoccus</taxon>
    </lineage>
</organism>
<dbReference type="GO" id="GO:0004803">
    <property type="term" value="F:transposase activity"/>
    <property type="evidence" value="ECO:0007669"/>
    <property type="project" value="InterPro"/>
</dbReference>